<dbReference type="EMBL" id="LAZR01054002">
    <property type="protein sequence ID" value="KKK79488.1"/>
    <property type="molecule type" value="Genomic_DNA"/>
</dbReference>
<organism evidence="1">
    <name type="scientific">marine sediment metagenome</name>
    <dbReference type="NCBI Taxonomy" id="412755"/>
    <lineage>
        <taxon>unclassified sequences</taxon>
        <taxon>metagenomes</taxon>
        <taxon>ecological metagenomes</taxon>
    </lineage>
</organism>
<protein>
    <submittedName>
        <fullName evidence="1">Uncharacterized protein</fullName>
    </submittedName>
</protein>
<name>A0A0F8YDM6_9ZZZZ</name>
<reference evidence="1" key="1">
    <citation type="journal article" date="2015" name="Nature">
        <title>Complex archaea that bridge the gap between prokaryotes and eukaryotes.</title>
        <authorList>
            <person name="Spang A."/>
            <person name="Saw J.H."/>
            <person name="Jorgensen S.L."/>
            <person name="Zaremba-Niedzwiedzka K."/>
            <person name="Martijn J."/>
            <person name="Lind A.E."/>
            <person name="van Eijk R."/>
            <person name="Schleper C."/>
            <person name="Guy L."/>
            <person name="Ettema T.J."/>
        </authorList>
    </citation>
    <scope>NUCLEOTIDE SEQUENCE</scope>
</reference>
<gene>
    <name evidence="1" type="ORF">LCGC14_2832980</name>
</gene>
<comment type="caution">
    <text evidence="1">The sequence shown here is derived from an EMBL/GenBank/DDBJ whole genome shotgun (WGS) entry which is preliminary data.</text>
</comment>
<evidence type="ECO:0000313" key="1">
    <source>
        <dbReference type="EMBL" id="KKK79488.1"/>
    </source>
</evidence>
<sequence>MNYRNIIKLKIYSDKHGDSITTHYHIGLHYQHERFDIRFMSVEQYTKPEADARVIGMAADIDAETDGIIIANS</sequence>
<accession>A0A0F8YDM6</accession>
<proteinExistence type="predicted"/>
<dbReference type="AlphaFoldDB" id="A0A0F8YDM6"/>